<feature type="compositionally biased region" description="Polar residues" evidence="3">
    <location>
        <begin position="251"/>
        <end position="262"/>
    </location>
</feature>
<dbReference type="SMART" id="SM00320">
    <property type="entry name" value="WD40"/>
    <property type="match status" value="7"/>
</dbReference>
<feature type="region of interest" description="Disordered" evidence="3">
    <location>
        <begin position="2055"/>
        <end position="2082"/>
    </location>
</feature>
<keyword evidence="2" id="KW-0677">Repeat</keyword>
<feature type="region of interest" description="Disordered" evidence="3">
    <location>
        <begin position="249"/>
        <end position="286"/>
    </location>
</feature>
<proteinExistence type="predicted"/>
<feature type="compositionally biased region" description="Basic and acidic residues" evidence="3">
    <location>
        <begin position="2055"/>
        <end position="2065"/>
    </location>
</feature>
<name>A0AAV2TYQ8_CALDB</name>
<dbReference type="InterPro" id="IPR015943">
    <property type="entry name" value="WD40/YVTN_repeat-like_dom_sf"/>
</dbReference>
<dbReference type="PANTHER" id="PTHR13720:SF24">
    <property type="entry name" value="WD REPEAT-CONTAINING PROTEIN 90"/>
    <property type="match status" value="1"/>
</dbReference>
<dbReference type="SUPFAM" id="SSF50998">
    <property type="entry name" value="Quinoprotein alcohol dehydrogenase-like"/>
    <property type="match status" value="1"/>
</dbReference>
<evidence type="ECO:0008006" key="6">
    <source>
        <dbReference type="Google" id="ProtNLM"/>
    </source>
</evidence>
<evidence type="ECO:0000313" key="4">
    <source>
        <dbReference type="EMBL" id="CAL5142300.1"/>
    </source>
</evidence>
<dbReference type="InterPro" id="IPR050630">
    <property type="entry name" value="WD_repeat_EMAP"/>
</dbReference>
<organism evidence="4 5">
    <name type="scientific">Calicophoron daubneyi</name>
    <name type="common">Rumen fluke</name>
    <name type="synonym">Paramphistomum daubneyi</name>
    <dbReference type="NCBI Taxonomy" id="300641"/>
    <lineage>
        <taxon>Eukaryota</taxon>
        <taxon>Metazoa</taxon>
        <taxon>Spiralia</taxon>
        <taxon>Lophotrochozoa</taxon>
        <taxon>Platyhelminthes</taxon>
        <taxon>Trematoda</taxon>
        <taxon>Digenea</taxon>
        <taxon>Plagiorchiida</taxon>
        <taxon>Pronocephalata</taxon>
        <taxon>Paramphistomoidea</taxon>
        <taxon>Paramphistomidae</taxon>
        <taxon>Calicophoron</taxon>
    </lineage>
</organism>
<keyword evidence="1" id="KW-0853">WD repeat</keyword>
<reference evidence="4" key="1">
    <citation type="submission" date="2024-06" db="EMBL/GenBank/DDBJ databases">
        <authorList>
            <person name="Liu X."/>
            <person name="Lenzi L."/>
            <person name="Haldenby T S."/>
            <person name="Uol C."/>
        </authorList>
    </citation>
    <scope>NUCLEOTIDE SEQUENCE</scope>
</reference>
<dbReference type="SUPFAM" id="SSF50978">
    <property type="entry name" value="WD40 repeat-like"/>
    <property type="match status" value="3"/>
</dbReference>
<evidence type="ECO:0000313" key="5">
    <source>
        <dbReference type="Proteomes" id="UP001497525"/>
    </source>
</evidence>
<protein>
    <recommendedName>
        <fullName evidence="6">WD repeat-containing protein 90</fullName>
    </recommendedName>
</protein>
<feature type="compositionally biased region" description="Basic and acidic residues" evidence="3">
    <location>
        <begin position="271"/>
        <end position="286"/>
    </location>
</feature>
<comment type="caution">
    <text evidence="4">The sequence shown here is derived from an EMBL/GenBank/DDBJ whole genome shotgun (WGS) entry which is preliminary data.</text>
</comment>
<dbReference type="PANTHER" id="PTHR13720">
    <property type="entry name" value="WD-40 REPEAT PROTEIN"/>
    <property type="match status" value="1"/>
</dbReference>
<evidence type="ECO:0000256" key="2">
    <source>
        <dbReference type="ARBA" id="ARBA00022737"/>
    </source>
</evidence>
<evidence type="ECO:0000256" key="3">
    <source>
        <dbReference type="SAM" id="MobiDB-lite"/>
    </source>
</evidence>
<accession>A0AAV2TYQ8</accession>
<sequence>MIHIDSKTIDGLDFRISVSNIFSQVKTTNLSLHLPYVNPAVGAKQQNFILKKGTGPDIRDSMNTENLEHSNWTLLRLDMPNLISMHSRHKHRHICRIQLCSNLRIAGVFTSDLEYSPLINRSTRPQLANKGVREFPLPQDVLPNASDIPLPIDIIKLPDVLPTELGDSSANEQRKPRCDISALRCRETSDASNCLGLQLPEQLLVHASGETTKEGRTSNGDVKTENSKAKYLIEDPRNLRHEVRLVPTEMSPRSNDGSLSHISSEDETTLEAEHERGPMNDCEKTESKRSDCTSAVPNLSLCHIAGCSNHCSEALISPDGKVAIFSSGAIIIFMEIESRLQHHLTGHTNTIKSICMNSDRCIIASSQESAEDEVGLTHLWRLPDPNPALRVHYPFATGRAKGIRSLNGVALSRNAELLVTYGEDVQGRGVVIVWDARWTQLSSVLPLLCRSFVDFGISRLVMLPSINEGEVKEEEKFQMVRFFTLPDQAGTTSVRKKQVDSKDISSLPVLRLWRLRVRVSTGPKPPGVSRLTDGQLSSSPVHLSSVLPSTISQGLRLIDCCVKPAVSMQRTTVEETKMEAPLTHSVLICCSDGYLFEFSPNLLAVVKLYRVACSALGPSGERTLKVQLIGQRREGELKLIDCDKENTTPVLFTRIKWIHLGPGPMDGWVATGSEDGCLRLWNGQNLLEPLKLEVTYPAAICAVSSCTLGPQPVMVASDRRNSDEHNWSSVARIVLGTVTGGLACLTVAGGSEEKDESSLSGCPALLNCTPVRLMAWQVNDPITNADSIPCNSARSESVVVTTTLSGCVRIWEIKSGGTEQCGTWKSRSEDKADLKHSCSSSAEYVDDNQTKFAIHNALFDLTVPGEAPTHIALQPLSEHRGGITTESSDFSWVRLACGYPQSGLIRIFAPATATLAHQLTHHEGHAITALCYSKCGTMLYSADSTGQLALWQVSSPSHLEEKQQSVAPCLIRAVRNQLAVFNVPLFGNSTVESSIISLCPNGERIAYLGPTPTTLSMAGCQTLELLVQVDLDQLDRQCFPSEPDPFVTYADSQMSCTPHMIDFACRDLRTGEYNLLLVTAGGHMFRLDGKNGAVLACALPEYGFHCDGTEEMSNLRSQLWAKMKISRPIWSCMRVSPDGLYAVLACTDKPVICAVSTQLIPFKPKALLRGSVAPTDLTWPSRRFVGHLYPVSSVLFTSDQRYFVSVDRGGDVEKTSAIFIWNFSPPFTVVREDAQSILNGKSPRSEDTEISQCNSAESKGCISSSHMRYVKSAQYSRLSRNVADKRSAFSEGSPRSLSDSPRSGGLSALSSSSFCRPKSYRHPCQYPSLSDLGIQPSQLSEFLNFLETQRRAEFSLLLTSERCTLRGITGFTSQPGVLDNLVWEPDSGFFVYTLGSLLVCENLETGNQTAFTTRPNGRSEMPFVSRGESLTSLALMPNGRALAIGAVGLWSFEPLGTPSSSGQDKQPRCFPVSSIIILPLRSVMAYTHEVEGARFDWKQAERIHYSKIVASHLLKDGINTCPALLSMLFTSNSRYLITVGNCQASIVGLWSTRSWRLLTHVHVDGFMNQLACSQMKPTRFVTVGGRVDEVSGISKCKGQLKFWHIDNQQLVERLLFEETAEHAHVISDEFSSATYLKYPQPVGKIRSTWSSQHEDVSLCELLIISAVSGMLSLWDPNQRIRLFCWSASPVEIGTLVVCGPDTLTSGNASGSLHLWRIQCEQSESKTKEVGDRNGTDIMDNIRRKWGSTRAEELRFQVRLLKEIVDGPDRSPVSVAVFDPEGQMGVVGTFGCNIWYVNWSEVEATPSGCSRLGETEFSYGDPSNGLTRLIAGHSSPIVQLLWWNSATSSIDRHPNTVDMRTGQQHTSTTDNDNPLVITCSLDGEVRVWDPFTRELLCQLHPSKYSRDGENSMLKATCMASLNTFGVKCKGVVVGEGSRESAAIDPMPASGCLAVGFSDTSIKVFCIHELRTVCACGPTSPLKQDAATSICFVGPSHLVVGTQQGLLILVAVNTTQMTVLRILRDHCAKGLTDCRILTLDAYTRSVSSQTASVLYKDRQHSGRKPIDNRPSSARTSDDVSDLQTNRTTLTDGDLADISGAWIWLAIGNDRRLSVWLLLDRRKPDALHGMQLQFSRCQLLRWVLLDRIDWTYPTNIDCSGQPPSPTPGSFRSNFLSPETGKYILDRISAMGATGVVRPSNIPFIVLTKSTGDPGTSVWLYCLMDNLSKQTEIFPWFQLPSSAQILTVKFPQSPYAGDSVSTVNVFVLARENSMCKVMVGDTTRFPRTDQWATMVELPTPAGAHSIDQPTVLIKVADCKSLVDFHVTMAIAWGPCLMTLDDVR</sequence>
<dbReference type="Gene3D" id="2.130.10.10">
    <property type="entry name" value="YVTN repeat-like/Quinoprotein amine dehydrogenase"/>
    <property type="match status" value="5"/>
</dbReference>
<dbReference type="Proteomes" id="UP001497525">
    <property type="component" value="Unassembled WGS sequence"/>
</dbReference>
<gene>
    <name evidence="4" type="ORF">CDAUBV1_LOCUS17546</name>
</gene>
<dbReference type="InterPro" id="IPR001680">
    <property type="entry name" value="WD40_rpt"/>
</dbReference>
<dbReference type="InterPro" id="IPR011047">
    <property type="entry name" value="Quinoprotein_ADH-like_sf"/>
</dbReference>
<dbReference type="EMBL" id="CAXLJL010001011">
    <property type="protein sequence ID" value="CAL5142300.1"/>
    <property type="molecule type" value="Genomic_DNA"/>
</dbReference>
<evidence type="ECO:0000256" key="1">
    <source>
        <dbReference type="ARBA" id="ARBA00022574"/>
    </source>
</evidence>
<dbReference type="Pfam" id="PF00400">
    <property type="entry name" value="WD40"/>
    <property type="match status" value="3"/>
</dbReference>
<dbReference type="InterPro" id="IPR036322">
    <property type="entry name" value="WD40_repeat_dom_sf"/>
</dbReference>